<keyword evidence="3" id="KW-1185">Reference proteome</keyword>
<sequence>MRYIITFFLSLIAFFTLHYFQVNNIFVIVLVITFILIAVLFPLVYTIFHETDMKKIERFLLKNKKDPNFYMTYALANKLDKEVEELTEVLLHKFKKPSRQASYRVVKALYFKDIEEAKLYINQMAPVQYRHYYQTVILIEEGNFTAAHDRIEKMPENWMKYALLAEIERKRDNLTEAEDHARRAQSLVKGLQAYLLQKTYEREFGF</sequence>
<dbReference type="EMBL" id="WEID01000001">
    <property type="protein sequence ID" value="KAB8139463.1"/>
    <property type="molecule type" value="Genomic_DNA"/>
</dbReference>
<dbReference type="OrthoDB" id="2972906at2"/>
<comment type="caution">
    <text evidence="2">The sequence shown here is derived from an EMBL/GenBank/DDBJ whole genome shotgun (WGS) entry which is preliminary data.</text>
</comment>
<evidence type="ECO:0000313" key="2">
    <source>
        <dbReference type="EMBL" id="KAB8139463.1"/>
    </source>
</evidence>
<organism evidence="2 3">
    <name type="scientific">Gracilibacillus oryzae</name>
    <dbReference type="NCBI Taxonomy" id="1672701"/>
    <lineage>
        <taxon>Bacteria</taxon>
        <taxon>Bacillati</taxon>
        <taxon>Bacillota</taxon>
        <taxon>Bacilli</taxon>
        <taxon>Bacillales</taxon>
        <taxon>Bacillaceae</taxon>
        <taxon>Gracilibacillus</taxon>
    </lineage>
</organism>
<evidence type="ECO:0000256" key="1">
    <source>
        <dbReference type="SAM" id="Phobius"/>
    </source>
</evidence>
<gene>
    <name evidence="2" type="ORF">F9U64_00055</name>
</gene>
<reference evidence="2 3" key="1">
    <citation type="submission" date="2019-10" db="EMBL/GenBank/DDBJ databases">
        <title>Gracilibacillus sp. nov. isolated from rice seeds.</title>
        <authorList>
            <person name="He S."/>
        </authorList>
    </citation>
    <scope>NUCLEOTIDE SEQUENCE [LARGE SCALE GENOMIC DNA]</scope>
    <source>
        <strain evidence="2 3">TD8</strain>
    </source>
</reference>
<dbReference type="Proteomes" id="UP000480246">
    <property type="component" value="Unassembled WGS sequence"/>
</dbReference>
<evidence type="ECO:0000313" key="3">
    <source>
        <dbReference type="Proteomes" id="UP000480246"/>
    </source>
</evidence>
<keyword evidence="1" id="KW-1133">Transmembrane helix</keyword>
<dbReference type="AlphaFoldDB" id="A0A7C8L255"/>
<proteinExistence type="predicted"/>
<name>A0A7C8L255_9BACI</name>
<keyword evidence="1" id="KW-0812">Transmembrane</keyword>
<accession>A0A7C8L255</accession>
<feature type="transmembrane region" description="Helical" evidence="1">
    <location>
        <begin position="25"/>
        <end position="48"/>
    </location>
</feature>
<protein>
    <submittedName>
        <fullName evidence="2">Uncharacterized protein</fullName>
    </submittedName>
</protein>
<keyword evidence="1" id="KW-0472">Membrane</keyword>
<dbReference type="RefSeq" id="WP_153400738.1">
    <property type="nucleotide sequence ID" value="NZ_ML762424.1"/>
</dbReference>